<sequence>MSKTHAKSTAQESLLIEKVVEHDSVSFSKLYDQYLPLICKVWYQFHLTELPLEDWKQEAAVVLYRTSCSYYNHCQSVRFCWYLRQALLNKIRDLYRQQVAKKRIPVENVEPITDLHIDQRLVDAHFRPDDASEFRYIYRQFLQSCSLLERDAFTMINSGHCPEEIAHRLSCSPLSIRSAFERARQKFLRYLYE</sequence>
<name>A0ABS2GXS5_9LACO</name>
<keyword evidence="2" id="KW-1185">Reference proteome</keyword>
<reference evidence="1 2" key="1">
    <citation type="journal article" date="2021" name="Sci. Rep.">
        <title>The distribution of antibiotic resistance genes in chicken gut microbiota commensals.</title>
        <authorList>
            <person name="Juricova H."/>
            <person name="Matiasovicova J."/>
            <person name="Kubasova T."/>
            <person name="Cejkova D."/>
            <person name="Rychlik I."/>
        </authorList>
    </citation>
    <scope>NUCLEOTIDE SEQUENCE [LARGE SCALE GENOMIC DNA]</scope>
    <source>
        <strain evidence="1 2">An574</strain>
    </source>
</reference>
<dbReference type="NCBIfam" id="TIGR02937">
    <property type="entry name" value="sigma70-ECF"/>
    <property type="match status" value="1"/>
</dbReference>
<dbReference type="InterPro" id="IPR013325">
    <property type="entry name" value="RNA_pol_sigma_r2"/>
</dbReference>
<dbReference type="Proteomes" id="UP000785625">
    <property type="component" value="Unassembled WGS sequence"/>
</dbReference>
<dbReference type="Gene3D" id="1.10.1740.10">
    <property type="match status" value="1"/>
</dbReference>
<accession>A0ABS2GXS5</accession>
<dbReference type="InterPro" id="IPR014284">
    <property type="entry name" value="RNA_pol_sigma-70_dom"/>
</dbReference>
<protein>
    <submittedName>
        <fullName evidence="1">Sigma-70 family RNA polymerase sigma factor</fullName>
    </submittedName>
</protein>
<dbReference type="RefSeq" id="WP_204784514.1">
    <property type="nucleotide sequence ID" value="NZ_CALVGD010000105.1"/>
</dbReference>
<dbReference type="EMBL" id="JACJKU010000005">
    <property type="protein sequence ID" value="MBM6940070.1"/>
    <property type="molecule type" value="Genomic_DNA"/>
</dbReference>
<comment type="caution">
    <text evidence="1">The sequence shown here is derived from an EMBL/GenBank/DDBJ whole genome shotgun (WGS) entry which is preliminary data.</text>
</comment>
<gene>
    <name evidence="1" type="ORF">H5975_00980</name>
</gene>
<evidence type="ECO:0000313" key="2">
    <source>
        <dbReference type="Proteomes" id="UP000785625"/>
    </source>
</evidence>
<organism evidence="1 2">
    <name type="scientific">Limosilactobacillus coleohominis</name>
    <dbReference type="NCBI Taxonomy" id="181675"/>
    <lineage>
        <taxon>Bacteria</taxon>
        <taxon>Bacillati</taxon>
        <taxon>Bacillota</taxon>
        <taxon>Bacilli</taxon>
        <taxon>Lactobacillales</taxon>
        <taxon>Lactobacillaceae</taxon>
        <taxon>Limosilactobacillus</taxon>
    </lineage>
</organism>
<evidence type="ECO:0000313" key="1">
    <source>
        <dbReference type="EMBL" id="MBM6940070.1"/>
    </source>
</evidence>
<proteinExistence type="predicted"/>
<dbReference type="SUPFAM" id="SSF88946">
    <property type="entry name" value="Sigma2 domain of RNA polymerase sigma factors"/>
    <property type="match status" value="1"/>
</dbReference>